<feature type="transmembrane region" description="Helical" evidence="17">
    <location>
        <begin position="7"/>
        <end position="31"/>
    </location>
</feature>
<dbReference type="Pfam" id="PF00064">
    <property type="entry name" value="Neur"/>
    <property type="match status" value="1"/>
</dbReference>
<comment type="caution">
    <text evidence="17">Lacks conserved residue(s) required for the propagation of feature annotation.</text>
</comment>
<feature type="active site" description="Nucleophile" evidence="17">
    <location>
        <position position="405"/>
    </location>
</feature>
<feature type="binding site" evidence="17">
    <location>
        <position position="118"/>
    </location>
    <ligand>
        <name>substrate</name>
    </ligand>
</feature>
<name>A0A023LND3_9INFA</name>
<comment type="activity regulation">
    <text evidence="17">Inhibited by the neuraminidase inhibitors zanamivir (Relenza) and oseltamivir (Tamiflu). These drugs interfere with the release of progeny virus from infected cells and are effective against all influenza strains. Resistance to neuraminidase inhibitors is quite rare.</text>
</comment>
<keyword evidence="4 17" id="KW-1032">Host cell membrane</keyword>
<dbReference type="GO" id="GO:0005975">
    <property type="term" value="P:carbohydrate metabolic process"/>
    <property type="evidence" value="ECO:0007669"/>
    <property type="project" value="UniProtKB-UniRule"/>
</dbReference>
<evidence type="ECO:0000256" key="3">
    <source>
        <dbReference type="ARBA" id="ARBA00011881"/>
    </source>
</evidence>
<sequence>MNPNQKIITIGVVNTTLSTIALLIGVGNLVFNTVIHEKIGDHQTVIHPTITTPAVPNCSDTIITYNNTVINNITTTIITEAERPFKPPLPLCPFRGFFPFHKDNAIRLGENKDVIVTREPYVSCDNDNCWSFALAQGALLGTKHSNGTIKDRTPYRSLIQFPIGTAPVLGNYKEICIAWSSSSCFDGKEWMHICMTGNDNDASAQIIYAGRMTDSIKSWRKDILRTQESECQCIGGTCVVAVTDGPAANSADHRVYWIREGRIMKYENVPKTKIQHLEECSCYVDIDVYCICRDNWKGSNRPWMRINNETILETGYVCSKFHSDTPRPADPSTISCDSPSNVNGGPGVKGFGFKAGNDVWLGRTVSTSGRSGFEIIKVTEGWINSPNHAKSITQTLVSNNDWSGYSGSFIVKTKDCFQPCFYVELIRGRPNKNDDVSWTSNSIVTFCGLDNEPGSGNWPDGSNIGFMPK</sequence>
<evidence type="ECO:0000256" key="6">
    <source>
        <dbReference type="ARBA" id="ARBA00022723"/>
    </source>
</evidence>
<feature type="binding site" evidence="17">
    <location>
        <position position="152"/>
    </location>
    <ligand>
        <name>substrate</name>
    </ligand>
</feature>
<dbReference type="InterPro" id="IPR036278">
    <property type="entry name" value="Sialidase_sf"/>
</dbReference>
<evidence type="ECO:0000313" key="19">
    <source>
        <dbReference type="EMBL" id="AHN00121.1"/>
    </source>
</evidence>
<feature type="binding site" evidence="17">
    <location>
        <position position="294"/>
    </location>
    <ligand>
        <name>Ca(2+)</name>
        <dbReference type="ChEBI" id="CHEBI:29108"/>
    </ligand>
</feature>
<comment type="PTM">
    <text evidence="17 18">N-glycosylated.</text>
</comment>
<feature type="binding site" evidence="17">
    <location>
        <position position="293"/>
    </location>
    <ligand>
        <name>substrate</name>
    </ligand>
</feature>
<reference evidence="19 20" key="1">
    <citation type="submission" date="2014-03" db="EMBL/GenBank/DDBJ databases">
        <authorList>
            <consortium name="The NIAID Influenza Genome Sequencing Consortium"/>
        </authorList>
    </citation>
    <scope>NUCLEOTIDE SEQUENCE [LARGE SCALE GENOMIC DNA]</scope>
    <source>
        <strain evidence="19">A/duck/Wisconsin/2632/1985</strain>
    </source>
</reference>
<dbReference type="GO" id="GO:0046761">
    <property type="term" value="P:viral budding from plasma membrane"/>
    <property type="evidence" value="ECO:0007669"/>
    <property type="project" value="UniProtKB-UniRule"/>
</dbReference>
<feature type="binding site" evidence="17">
    <location>
        <position position="370"/>
    </location>
    <ligand>
        <name>substrate</name>
    </ligand>
</feature>
<evidence type="ECO:0000256" key="17">
    <source>
        <dbReference type="HAMAP-Rule" id="MF_04071"/>
    </source>
</evidence>
<gene>
    <name evidence="17 18 19" type="primary">NA</name>
</gene>
<evidence type="ECO:0000256" key="8">
    <source>
        <dbReference type="ARBA" id="ARBA00022837"/>
    </source>
</evidence>
<evidence type="ECO:0000313" key="20">
    <source>
        <dbReference type="Proteomes" id="UP000141243"/>
    </source>
</evidence>
<keyword evidence="8 17" id="KW-0106">Calcium</keyword>
<dbReference type="Gene3D" id="2.120.10.10">
    <property type="match status" value="1"/>
</dbReference>
<feature type="disulfide bond" evidence="17">
    <location>
        <begin position="233"/>
        <end position="238"/>
    </location>
</feature>
<dbReference type="HAMAP" id="MF_04071">
    <property type="entry name" value="INFV_NRAM"/>
    <property type="match status" value="1"/>
</dbReference>
<comment type="subcellular location">
    <subcellularLocation>
        <location evidence="2">Host membrane</location>
        <topology evidence="2">Single-pass type II membrane protein</topology>
    </subcellularLocation>
    <subcellularLocation>
        <location evidence="17">Virion membrane</location>
    </subcellularLocation>
    <subcellularLocation>
        <location evidence="17">Host apical cell membrane</location>
        <topology evidence="17">Single-pass type II membrane protein</topology>
    </subcellularLocation>
    <text evidence="17">Preferentially accumulates at the apical plasma membrane in infected polarized epithelial cells, which is the virus assembly site. Uses lipid rafts for cell surface transport and apical sorting. In the virion, forms a mushroom-shaped spike on the surface of the membrane.</text>
</comment>
<evidence type="ECO:0000256" key="10">
    <source>
        <dbReference type="ARBA" id="ARBA00022870"/>
    </source>
</evidence>
<proteinExistence type="inferred from homology"/>
<keyword evidence="10 17" id="KW-1043">Host membrane</keyword>
<keyword evidence="5 17" id="KW-0812">Transmembrane</keyword>
<comment type="subunit">
    <text evidence="3 17 18">Homotetramer.</text>
</comment>
<evidence type="ECO:0000256" key="5">
    <source>
        <dbReference type="ARBA" id="ARBA00022692"/>
    </source>
</evidence>
<dbReference type="GO" id="GO:0020002">
    <property type="term" value="C:host cell plasma membrane"/>
    <property type="evidence" value="ECO:0007669"/>
    <property type="project" value="UniProtKB-SubCell"/>
</dbReference>
<feature type="region of interest" description="Involved in apical transport and lipid raft association" evidence="17">
    <location>
        <begin position="11"/>
        <end position="33"/>
    </location>
</feature>
<dbReference type="GO" id="GO:0046872">
    <property type="term" value="F:metal ion binding"/>
    <property type="evidence" value="ECO:0007669"/>
    <property type="project" value="UniProtKB-UniRule"/>
</dbReference>
<dbReference type="GO" id="GO:0004308">
    <property type="term" value="F:exo-alpha-sialidase activity"/>
    <property type="evidence" value="ECO:0007669"/>
    <property type="project" value="UniProtKB-UniRule"/>
</dbReference>
<dbReference type="GO" id="GO:0055036">
    <property type="term" value="C:virion membrane"/>
    <property type="evidence" value="ECO:0007669"/>
    <property type="project" value="UniProtKB-SubCell"/>
</dbReference>
<dbReference type="EC" id="3.2.1.18" evidence="17 18"/>
<evidence type="ECO:0000256" key="2">
    <source>
        <dbReference type="ARBA" id="ARBA00004597"/>
    </source>
</evidence>
<evidence type="ECO:0000256" key="14">
    <source>
        <dbReference type="ARBA" id="ARBA00023157"/>
    </source>
</evidence>
<evidence type="ECO:0000256" key="12">
    <source>
        <dbReference type="ARBA" id="ARBA00022989"/>
    </source>
</evidence>
<keyword evidence="16 17" id="KW-0326">Glycosidase</keyword>
<keyword evidence="15 17" id="KW-0325">Glycoprotein</keyword>
<feature type="disulfide bond" evidence="17">
    <location>
        <begin position="124"/>
        <end position="129"/>
    </location>
</feature>
<keyword evidence="14 17" id="KW-1015">Disulfide bond</keyword>
<protein>
    <recommendedName>
        <fullName evidence="17 18">Neuraminidase</fullName>
        <ecNumber evidence="17 18">3.2.1.18</ecNumber>
    </recommendedName>
</protein>
<comment type="function">
    <text evidence="17">Catalyzes the removal of terminal sialic acid residues from viral and cellular glycoconjugates. Cleaves off the terminal sialic acids on the glycosylated HA during virus budding to facilitate virus release. Additionally helps virus spread through the circulation by further removing sialic acids from the cell surface. These cleavages prevent self-aggregation and ensure the efficient spread of the progeny virus from cell to cell. Otherwise, infection would be limited to one round of replication. Described as a receptor-destroying enzyme because it cleaves a terminal sialic acid from the cellular receptors. May facilitate viral invasion of the upper airways by cleaving the sialic acid moities on the mucin of the airway epithelial cells. Likely to plays a role in the budding process through its association with lipid rafts during intracellular transport. May additionally display a raft-association independent effect on budding. Plays a role in the determination of host range restriction on replication and virulence. Sialidase activity in late endosome/lysosome traffic seems to enhance virus replication.</text>
</comment>
<dbReference type="SMR" id="A0A023LND3"/>
<evidence type="ECO:0000256" key="11">
    <source>
        <dbReference type="ARBA" id="ARBA00022968"/>
    </source>
</evidence>
<comment type="cofactor">
    <cofactor evidence="1 17 18">
        <name>Ca(2+)</name>
        <dbReference type="ChEBI" id="CHEBI:29108"/>
    </cofactor>
</comment>
<evidence type="ECO:0000256" key="16">
    <source>
        <dbReference type="ARBA" id="ARBA00023295"/>
    </source>
</evidence>
<evidence type="ECO:0000256" key="15">
    <source>
        <dbReference type="ARBA" id="ARBA00023180"/>
    </source>
</evidence>
<evidence type="ECO:0000256" key="18">
    <source>
        <dbReference type="RuleBase" id="RU361252"/>
    </source>
</evidence>
<dbReference type="GO" id="GO:0016020">
    <property type="term" value="C:membrane"/>
    <property type="evidence" value="ECO:0007669"/>
    <property type="project" value="UniProtKB-UniRule"/>
</dbReference>
<feature type="binding site" evidence="17">
    <location>
        <position position="324"/>
    </location>
    <ligand>
        <name>Ca(2+)</name>
        <dbReference type="ChEBI" id="CHEBI:29108"/>
    </ligand>
</feature>
<keyword evidence="6 17" id="KW-0479">Metal-binding</keyword>
<keyword evidence="12 17" id="KW-1133">Transmembrane helix</keyword>
<dbReference type="SUPFAM" id="SSF50939">
    <property type="entry name" value="Sialidases"/>
    <property type="match status" value="1"/>
</dbReference>
<feature type="active site" description="Proton donor/acceptor" evidence="17">
    <location>
        <position position="151"/>
    </location>
</feature>
<comment type="similarity">
    <text evidence="17 18">Belongs to the glycosyl hydrolase 34 family.</text>
</comment>
<keyword evidence="13 17" id="KW-0472">Membrane</keyword>
<feature type="binding site" evidence="17">
    <location>
        <position position="298"/>
    </location>
    <ligand>
        <name>Ca(2+)</name>
        <dbReference type="ChEBI" id="CHEBI:29108"/>
    </ligand>
</feature>
<evidence type="ECO:0000256" key="13">
    <source>
        <dbReference type="ARBA" id="ARBA00023136"/>
    </source>
</evidence>
<evidence type="ECO:0000256" key="4">
    <source>
        <dbReference type="ARBA" id="ARBA00022511"/>
    </source>
</evidence>
<keyword evidence="11 17" id="KW-0735">Signal-anchor</keyword>
<keyword evidence="9 17" id="KW-0946">Virion</keyword>
<evidence type="ECO:0000256" key="9">
    <source>
        <dbReference type="ARBA" id="ARBA00022844"/>
    </source>
</evidence>
<evidence type="ECO:0000256" key="1">
    <source>
        <dbReference type="ARBA" id="ARBA00001913"/>
    </source>
</evidence>
<keyword evidence="7 17" id="KW-0378">Hydrolase</keyword>
<feature type="binding site" evidence="17">
    <location>
        <begin position="278"/>
        <end position="279"/>
    </location>
    <ligand>
        <name>substrate</name>
    </ligand>
</feature>
<dbReference type="EMBL" id="CY178320">
    <property type="protein sequence ID" value="AHN00121.1"/>
    <property type="molecule type" value="Viral_cRNA"/>
</dbReference>
<dbReference type="Proteomes" id="UP000141243">
    <property type="component" value="Genome"/>
</dbReference>
<feature type="disulfide bond" evidence="17">
    <location>
        <begin position="184"/>
        <end position="231"/>
    </location>
</feature>
<evidence type="ECO:0000256" key="7">
    <source>
        <dbReference type="ARBA" id="ARBA00022801"/>
    </source>
</evidence>
<comment type="domain">
    <text evidence="17">Intact N-terminus is essential for virion morphogenesis. Possess two apical sorting signals, one in the ectodomain, which is likely to be a glycan, and the other in the transmembrane domain. The transmembrane domain also plays a role in lipid raft association.</text>
</comment>
<comment type="catalytic activity">
    <reaction evidence="17 18">
        <text>Hydrolysis of alpha-(2-&gt;3)-, alpha-(2-&gt;6)-, alpha-(2-&gt;8)- glycosidic linkages of terminal sialic acid residues in oligosaccharides, glycoproteins, glycolipids, colominic acid and synthetic substrates.</text>
        <dbReference type="EC" id="3.2.1.18"/>
    </reaction>
</comment>
<feature type="region of interest" description="Head of neuraminidase" evidence="17">
    <location>
        <begin position="91"/>
        <end position="469"/>
    </location>
</feature>
<accession>A0A023LND3</accession>
<dbReference type="InterPro" id="IPR001860">
    <property type="entry name" value="Glyco_hydro_34"/>
</dbReference>
<organism evidence="19 20">
    <name type="scientific">Influenza A virus</name>
    <name type="common">A/duck/Wisconsin/2632/1985(H10N3)</name>
    <dbReference type="NCBI Taxonomy" id="1445079"/>
    <lineage>
        <taxon>Viruses</taxon>
        <taxon>Riboviria</taxon>
        <taxon>Orthornavirae</taxon>
        <taxon>Negarnaviricota</taxon>
        <taxon>Polyploviricotina</taxon>
        <taxon>Insthoviricetes</taxon>
        <taxon>Articulavirales</taxon>
        <taxon>Orthomyxoviridae</taxon>
        <taxon>Alphainfluenzavirus</taxon>
        <taxon>Alphainfluenzavirus influenzae</taxon>
        <taxon>Influenza A virus</taxon>
    </lineage>
</organism>